<dbReference type="GeneID" id="14691033"/>
<evidence type="ECO:0000313" key="3">
    <source>
        <dbReference type="Proteomes" id="UP000006319"/>
    </source>
</evidence>
<dbReference type="EMBL" id="DF157094">
    <property type="protein sequence ID" value="GAB64634.1"/>
    <property type="molecule type" value="Genomic_DNA"/>
</dbReference>
<evidence type="ECO:0000313" key="2">
    <source>
        <dbReference type="EMBL" id="GAB64634.1"/>
    </source>
</evidence>
<dbReference type="OrthoDB" id="372271at2759"/>
<dbReference type="KEGG" id="pcy:PCYB_022040"/>
<gene>
    <name evidence="2" type="ORF">PCYB_022040</name>
</gene>
<dbReference type="Proteomes" id="UP000006319">
    <property type="component" value="Chromosome 2"/>
</dbReference>
<feature type="region of interest" description="Disordered" evidence="1">
    <location>
        <begin position="332"/>
        <end position="370"/>
    </location>
</feature>
<proteinExistence type="predicted"/>
<organism evidence="2 3">
    <name type="scientific">Plasmodium cynomolgi (strain B)</name>
    <dbReference type="NCBI Taxonomy" id="1120755"/>
    <lineage>
        <taxon>Eukaryota</taxon>
        <taxon>Sar</taxon>
        <taxon>Alveolata</taxon>
        <taxon>Apicomplexa</taxon>
        <taxon>Aconoidasida</taxon>
        <taxon>Haemosporida</taxon>
        <taxon>Plasmodiidae</taxon>
        <taxon>Plasmodium</taxon>
        <taxon>Plasmodium (Plasmodium)</taxon>
    </lineage>
</organism>
<sequence>MESRHDYEAVNCLISLTKSRSVEMDLKIVKKIHKLIRKNKINSNLNLFDVTENVFASIASIICNKVRIAIYLLRSKKDGSSVEQLPLNEATCGKSPLIDYIRGYDMCSSERCRLTIEYYVKSLSACFTKMDRGDRQTFFANLNNLSMLLTIDLKEADSCSESFQVAVLKYAKNLFLRVYPHDMFKYLDESDITNAQQAVGNSTHHPYGKHKSEEKKKDLDAFFCLTKVIQTVLQNIIKKKKIKLKNLKLLFIILKKINKNVHTLKKWFGAISLNLFLLYRTCHVKDIQKLIRYFALSKQGGHPHGAAGPPGKAQLGELVGEAGDEAGYEAGDKAGKEAEDEAGNEAANEAANEAEDEAGHTRPYNTPIDQPSEEKTIIANVYFICYYMLTNYGDEIVEEISHLCRIIIKYWYLLHKNLVLMGYFVLLSELFSEGGDSFAARLELLLGSRRFAELLDAPRNDPEANCTLERLNKNIGTYYFRHLYNVFMLRRQDEVYLLRFLKGYLFFHFFNSHTDEVPVVREHLSVNYFLSLYETSNVACVNRGTYHPQRDSSTILSEDNSLYSLNVYEQLQVDDRGSYCSGDKSSWTQTRFSHFRNIKDGLKLQDVGLIGDVSILFFLLTNESELENHLNEVLFSTWDNCREGTGRRIKNEELVLTKKWWKEIHHFTNSIDWAKQRKLEEQGICSIPQTDSTKDLTPTGDAHRKGEEEHTLKRKCKCLHFINFYMDALIVMLCTNARVQLEGENKTETTSVMTHIQRMNTTKKQPVSEQALQNDLVKDVLQEYASLYKSYFHLALQIKWSQGTPNLRMTIEKVFLFLTSKRVKKAHHVDVAGEGGHKKGADEVDLRQYYLSLLLICMNKCFCVSSLCGYQDLMEKYLCKDFVFFVKRE</sequence>
<evidence type="ECO:0000256" key="1">
    <source>
        <dbReference type="SAM" id="MobiDB-lite"/>
    </source>
</evidence>
<keyword evidence="3" id="KW-1185">Reference proteome</keyword>
<dbReference type="RefSeq" id="XP_004220601.1">
    <property type="nucleotide sequence ID" value="XM_004220553.1"/>
</dbReference>
<reference evidence="2 3" key="1">
    <citation type="journal article" date="2012" name="Nat. Genet.">
        <title>Plasmodium cynomolgi genome sequences provide insight into Plasmodium vivax and the monkey malaria clade.</title>
        <authorList>
            <person name="Tachibana S."/>
            <person name="Sullivan S.A."/>
            <person name="Kawai S."/>
            <person name="Nakamura S."/>
            <person name="Kim H.R."/>
            <person name="Goto N."/>
            <person name="Arisue N."/>
            <person name="Palacpac N.M.Q."/>
            <person name="Honma H."/>
            <person name="Yagi M."/>
            <person name="Tougan T."/>
            <person name="Katakai Y."/>
            <person name="Kaneko O."/>
            <person name="Mita T."/>
            <person name="Kita K."/>
            <person name="Yasutomi Y."/>
            <person name="Sutton P.L."/>
            <person name="Shakhbatyan R."/>
            <person name="Horii T."/>
            <person name="Yasunaga T."/>
            <person name="Barnwell J.W."/>
            <person name="Escalante A.A."/>
            <person name="Carlton J.M."/>
            <person name="Tanabe K."/>
        </authorList>
    </citation>
    <scope>NUCLEOTIDE SEQUENCE [LARGE SCALE GENOMIC DNA]</scope>
    <source>
        <strain evidence="2 3">B</strain>
    </source>
</reference>
<dbReference type="AlphaFoldDB" id="K6UPQ0"/>
<name>K6UPQ0_PLACD</name>
<accession>K6UPQ0</accession>
<protein>
    <submittedName>
        <fullName evidence="2">Uncharacterized protein</fullName>
    </submittedName>
</protein>
<dbReference type="eggNOG" id="ENOG502QX68">
    <property type="taxonomic scope" value="Eukaryota"/>
</dbReference>
<dbReference type="PhylomeDB" id="K6UPQ0"/>
<dbReference type="VEuPathDB" id="PlasmoDB:PCYB_022040"/>